<evidence type="ECO:0008006" key="4">
    <source>
        <dbReference type="Google" id="ProtNLM"/>
    </source>
</evidence>
<dbReference type="Proteomes" id="UP001174208">
    <property type="component" value="Unassembled WGS sequence"/>
</dbReference>
<gene>
    <name evidence="2" type="ORF">P5G50_14575</name>
</gene>
<keyword evidence="1" id="KW-0812">Transmembrane</keyword>
<evidence type="ECO:0000313" key="3">
    <source>
        <dbReference type="Proteomes" id="UP001174208"/>
    </source>
</evidence>
<keyword evidence="1" id="KW-1133">Transmembrane helix</keyword>
<comment type="caution">
    <text evidence="2">The sequence shown here is derived from an EMBL/GenBank/DDBJ whole genome shotgun (WGS) entry which is preliminary data.</text>
</comment>
<reference evidence="2" key="1">
    <citation type="submission" date="2023-06" db="EMBL/GenBank/DDBJ databases">
        <title>MT1 and MT2 Draft Genomes of Novel Species.</title>
        <authorList>
            <person name="Venkateswaran K."/>
        </authorList>
    </citation>
    <scope>NUCLEOTIDE SEQUENCE</scope>
    <source>
        <strain evidence="2">F6_8S_P_1B</strain>
    </source>
</reference>
<accession>A0ABT8KF79</accession>
<feature type="transmembrane region" description="Helical" evidence="1">
    <location>
        <begin position="70"/>
        <end position="89"/>
    </location>
</feature>
<protein>
    <recommendedName>
        <fullName evidence="4">SPW repeat-containing protein</fullName>
    </recommendedName>
</protein>
<keyword evidence="3" id="KW-1185">Reference proteome</keyword>
<dbReference type="RefSeq" id="WP_301208134.1">
    <property type="nucleotide sequence ID" value="NZ_JAROCF010000001.1"/>
</dbReference>
<dbReference type="EMBL" id="JAROCF010000001">
    <property type="protein sequence ID" value="MDN4615673.1"/>
    <property type="molecule type" value="Genomic_DNA"/>
</dbReference>
<evidence type="ECO:0000256" key="1">
    <source>
        <dbReference type="SAM" id="Phobius"/>
    </source>
</evidence>
<feature type="transmembrane region" description="Helical" evidence="1">
    <location>
        <begin position="96"/>
        <end position="115"/>
    </location>
</feature>
<sequence>MSSTHVTAPRPASADDEAVAGDENGSLVRSLSATLPGPLGKAIATVVVLVSLVFFVWSLVATWSGNEHSALPLFQVTVAGTIVSLNALYAYRTFSYVITLIGAVLWLWVSVTPFAPFWQVLLQGVTFTIMVAGVVYSAAAVQLSKKPRF</sequence>
<organism evidence="2 3">
    <name type="scientific">Leifsonia williamsii</name>
    <dbReference type="NCBI Taxonomy" id="3035919"/>
    <lineage>
        <taxon>Bacteria</taxon>
        <taxon>Bacillati</taxon>
        <taxon>Actinomycetota</taxon>
        <taxon>Actinomycetes</taxon>
        <taxon>Micrococcales</taxon>
        <taxon>Microbacteriaceae</taxon>
        <taxon>Leifsonia</taxon>
    </lineage>
</organism>
<feature type="transmembrane region" description="Helical" evidence="1">
    <location>
        <begin position="121"/>
        <end position="141"/>
    </location>
</feature>
<evidence type="ECO:0000313" key="2">
    <source>
        <dbReference type="EMBL" id="MDN4615673.1"/>
    </source>
</evidence>
<feature type="transmembrane region" description="Helical" evidence="1">
    <location>
        <begin position="42"/>
        <end position="64"/>
    </location>
</feature>
<proteinExistence type="predicted"/>
<keyword evidence="1" id="KW-0472">Membrane</keyword>
<name>A0ABT8KF79_9MICO</name>